<proteinExistence type="predicted"/>
<dbReference type="Proteomes" id="UP000199286">
    <property type="component" value="Unassembled WGS sequence"/>
</dbReference>
<protein>
    <submittedName>
        <fullName evidence="1">Uncharacterized protein</fullName>
    </submittedName>
</protein>
<name>A0A1H3L0B4_9RHOB</name>
<accession>A0A1H3L0B4</accession>
<evidence type="ECO:0000313" key="1">
    <source>
        <dbReference type="EMBL" id="SDY57841.1"/>
    </source>
</evidence>
<keyword evidence="2" id="KW-1185">Reference proteome</keyword>
<organism evidence="1 2">
    <name type="scientific">Citreimonas salinaria</name>
    <dbReference type="NCBI Taxonomy" id="321339"/>
    <lineage>
        <taxon>Bacteria</taxon>
        <taxon>Pseudomonadati</taxon>
        <taxon>Pseudomonadota</taxon>
        <taxon>Alphaproteobacteria</taxon>
        <taxon>Rhodobacterales</taxon>
        <taxon>Roseobacteraceae</taxon>
        <taxon>Citreimonas</taxon>
    </lineage>
</organism>
<evidence type="ECO:0000313" key="2">
    <source>
        <dbReference type="Proteomes" id="UP000199286"/>
    </source>
</evidence>
<sequence length="131" mass="14947">MIAGQKANGGSLATIIVLKRNGPIDMNNLVVPARHMPMVLLLGRIEVRRNVSIVTPEDCKHLLAILNESVRVVRQRDMPYEGVLRALKQWKVIGDEALRCMCDHTGKRCIAHHCRDRVWPDFMEMTRNIHS</sequence>
<reference evidence="1 2" key="1">
    <citation type="submission" date="2016-10" db="EMBL/GenBank/DDBJ databases">
        <authorList>
            <person name="de Groot N.N."/>
        </authorList>
    </citation>
    <scope>NUCLEOTIDE SEQUENCE [LARGE SCALE GENOMIC DNA]</scope>
    <source>
        <strain evidence="1 2">DSM 26880</strain>
    </source>
</reference>
<gene>
    <name evidence="1" type="ORF">SAMN05444340_11113</name>
</gene>
<dbReference type="AlphaFoldDB" id="A0A1H3L0B4"/>
<dbReference type="EMBL" id="FNPF01000011">
    <property type="protein sequence ID" value="SDY57841.1"/>
    <property type="molecule type" value="Genomic_DNA"/>
</dbReference>